<evidence type="ECO:0000256" key="1">
    <source>
        <dbReference type="ARBA" id="ARBA00008683"/>
    </source>
</evidence>
<dbReference type="CDD" id="cd07023">
    <property type="entry name" value="S49_Sppa_N_C"/>
    <property type="match status" value="1"/>
</dbReference>
<keyword evidence="7" id="KW-1185">Reference proteome</keyword>
<dbReference type="Gene3D" id="3.90.226.10">
    <property type="entry name" value="2-enoyl-CoA Hydratase, Chain A, domain 1"/>
    <property type="match status" value="1"/>
</dbReference>
<dbReference type="SUPFAM" id="SSF52096">
    <property type="entry name" value="ClpP/crotonase"/>
    <property type="match status" value="1"/>
</dbReference>
<keyword evidence="3 6" id="KW-0378">Hydrolase</keyword>
<keyword evidence="4" id="KW-0720">Serine protease</keyword>
<protein>
    <submittedName>
        <fullName evidence="6">S49 family peptidase</fullName>
        <ecNumber evidence="6">3.4.21.-</ecNumber>
    </submittedName>
</protein>
<dbReference type="Pfam" id="PF01343">
    <property type="entry name" value="Peptidase_S49"/>
    <property type="match status" value="1"/>
</dbReference>
<organism evidence="6 7">
    <name type="scientific">Thioclava litoralis</name>
    <dbReference type="NCBI Taxonomy" id="3076557"/>
    <lineage>
        <taxon>Bacteria</taxon>
        <taxon>Pseudomonadati</taxon>
        <taxon>Pseudomonadota</taxon>
        <taxon>Alphaproteobacteria</taxon>
        <taxon>Rhodobacterales</taxon>
        <taxon>Paracoccaceae</taxon>
        <taxon>Thioclava</taxon>
    </lineage>
</organism>
<dbReference type="Gene3D" id="6.20.330.10">
    <property type="match status" value="1"/>
</dbReference>
<dbReference type="Proteomes" id="UP001623290">
    <property type="component" value="Chromosome"/>
</dbReference>
<sequence length="282" mass="30843">MPDMDFKALLPLRRKEPRVALIRLQGAIGISRPGSAGLSDAALGPLIERAFRKAKPTAVALVINSPGGSPVQSALIAARIRRLADETGTPVHAFVEDVAASGGYWLACAADDIWTDPTSVVGSIGVISSGFGFDQFIHKHGVERRVHTAGGAKSFMDPFRAEKPEDIARLKRLLDDMHDSFKDYVRHRRGTRLTTTRDLFTGDIWTGRQALSEETGLIDGIAHVVPKLKELYGEKVRLMPFAQKKPLFRRFGAAFGGEIAQEAMQVALAEAEERSLRARYGL</sequence>
<reference evidence="6 7" key="1">
    <citation type="submission" date="2023-09" db="EMBL/GenBank/DDBJ databases">
        <title>Thioclava shenzhenensis sp. nov., a multidrug resistant bacteria-antagonizing species isolated from coastal seawater.</title>
        <authorList>
            <person name="Long M."/>
        </authorList>
    </citation>
    <scope>NUCLEOTIDE SEQUENCE [LARGE SCALE GENOMIC DNA]</scope>
    <source>
        <strain evidence="6 7">FTW29</strain>
    </source>
</reference>
<dbReference type="GO" id="GO:0016787">
    <property type="term" value="F:hydrolase activity"/>
    <property type="evidence" value="ECO:0007669"/>
    <property type="project" value="UniProtKB-KW"/>
</dbReference>
<comment type="similarity">
    <text evidence="1">Belongs to the peptidase S49 family.</text>
</comment>
<evidence type="ECO:0000313" key="7">
    <source>
        <dbReference type="Proteomes" id="UP001623290"/>
    </source>
</evidence>
<evidence type="ECO:0000256" key="2">
    <source>
        <dbReference type="ARBA" id="ARBA00022670"/>
    </source>
</evidence>
<evidence type="ECO:0000259" key="5">
    <source>
        <dbReference type="Pfam" id="PF01343"/>
    </source>
</evidence>
<dbReference type="PANTHER" id="PTHR42987">
    <property type="entry name" value="PEPTIDASE S49"/>
    <property type="match status" value="1"/>
</dbReference>
<name>A0ABZ1E2K1_9RHOB</name>
<dbReference type="EMBL" id="CP135443">
    <property type="protein sequence ID" value="WRY34583.1"/>
    <property type="molecule type" value="Genomic_DNA"/>
</dbReference>
<dbReference type="InterPro" id="IPR047272">
    <property type="entry name" value="S49_SppA_C"/>
</dbReference>
<dbReference type="InterPro" id="IPR002142">
    <property type="entry name" value="Peptidase_S49"/>
</dbReference>
<dbReference type="RefSeq" id="WP_406721353.1">
    <property type="nucleotide sequence ID" value="NZ_CP135443.1"/>
</dbReference>
<keyword evidence="2" id="KW-0645">Protease</keyword>
<feature type="domain" description="Peptidase S49" evidence="5">
    <location>
        <begin position="86"/>
        <end position="223"/>
    </location>
</feature>
<dbReference type="InterPro" id="IPR029045">
    <property type="entry name" value="ClpP/crotonase-like_dom_sf"/>
</dbReference>
<dbReference type="EC" id="3.4.21.-" evidence="6"/>
<evidence type="ECO:0000313" key="6">
    <source>
        <dbReference type="EMBL" id="WRY34583.1"/>
    </source>
</evidence>
<evidence type="ECO:0000256" key="4">
    <source>
        <dbReference type="ARBA" id="ARBA00022825"/>
    </source>
</evidence>
<accession>A0ABZ1E2K1</accession>
<evidence type="ECO:0000256" key="3">
    <source>
        <dbReference type="ARBA" id="ARBA00022801"/>
    </source>
</evidence>
<gene>
    <name evidence="6" type="ORF">RPE78_04625</name>
</gene>
<dbReference type="PANTHER" id="PTHR42987:SF8">
    <property type="entry name" value="PROTEINASE"/>
    <property type="match status" value="1"/>
</dbReference>
<proteinExistence type="inferred from homology"/>